<dbReference type="Proteomes" id="UP001589828">
    <property type="component" value="Unassembled WGS sequence"/>
</dbReference>
<dbReference type="CDD" id="cd00156">
    <property type="entry name" value="REC"/>
    <property type="match status" value="1"/>
</dbReference>
<dbReference type="PROSITE" id="PS50110">
    <property type="entry name" value="RESPONSE_REGULATORY"/>
    <property type="match status" value="1"/>
</dbReference>
<keyword evidence="1 2" id="KW-0597">Phosphoprotein</keyword>
<dbReference type="Pfam" id="PF00072">
    <property type="entry name" value="Response_reg"/>
    <property type="match status" value="1"/>
</dbReference>
<evidence type="ECO:0000256" key="2">
    <source>
        <dbReference type="PROSITE-ProRule" id="PRU00169"/>
    </source>
</evidence>
<evidence type="ECO:0000313" key="5">
    <source>
        <dbReference type="Proteomes" id="UP001589828"/>
    </source>
</evidence>
<accession>A0ABV6L2Y6</accession>
<evidence type="ECO:0000256" key="1">
    <source>
        <dbReference type="ARBA" id="ARBA00022553"/>
    </source>
</evidence>
<comment type="caution">
    <text evidence="4">The sequence shown here is derived from an EMBL/GenBank/DDBJ whole genome shotgun (WGS) entry which is preliminary data.</text>
</comment>
<dbReference type="InterPro" id="IPR050595">
    <property type="entry name" value="Bact_response_regulator"/>
</dbReference>
<dbReference type="SUPFAM" id="SSF52172">
    <property type="entry name" value="CheY-like"/>
    <property type="match status" value="1"/>
</dbReference>
<gene>
    <name evidence="4" type="ORF">ACFFGT_02615</name>
</gene>
<feature type="modified residue" description="4-aspartylphosphate" evidence="2">
    <location>
        <position position="53"/>
    </location>
</feature>
<feature type="domain" description="Response regulatory" evidence="3">
    <location>
        <begin position="3"/>
        <end position="115"/>
    </location>
</feature>
<proteinExistence type="predicted"/>
<dbReference type="InterPro" id="IPR011006">
    <property type="entry name" value="CheY-like_superfamily"/>
</dbReference>
<reference evidence="4 5" key="1">
    <citation type="submission" date="2024-09" db="EMBL/GenBank/DDBJ databases">
        <authorList>
            <person name="Sun Q."/>
            <person name="Mori K."/>
        </authorList>
    </citation>
    <scope>NUCLEOTIDE SEQUENCE [LARGE SCALE GENOMIC DNA]</scope>
    <source>
        <strain evidence="4 5">NCAIM B.02415</strain>
    </source>
</reference>
<evidence type="ECO:0000259" key="3">
    <source>
        <dbReference type="PROSITE" id="PS50110"/>
    </source>
</evidence>
<keyword evidence="5" id="KW-1185">Reference proteome</keyword>
<dbReference type="SMART" id="SM00448">
    <property type="entry name" value="REC"/>
    <property type="match status" value="1"/>
</dbReference>
<protein>
    <submittedName>
        <fullName evidence="4">Response regulator</fullName>
    </submittedName>
</protein>
<organism evidence="4 5">
    <name type="scientific">Mucilaginibacter angelicae</name>
    <dbReference type="NCBI Taxonomy" id="869718"/>
    <lineage>
        <taxon>Bacteria</taxon>
        <taxon>Pseudomonadati</taxon>
        <taxon>Bacteroidota</taxon>
        <taxon>Sphingobacteriia</taxon>
        <taxon>Sphingobacteriales</taxon>
        <taxon>Sphingobacteriaceae</taxon>
        <taxon>Mucilaginibacter</taxon>
    </lineage>
</organism>
<dbReference type="PANTHER" id="PTHR44591">
    <property type="entry name" value="STRESS RESPONSE REGULATOR PROTEIN 1"/>
    <property type="match status" value="1"/>
</dbReference>
<dbReference type="Gene3D" id="3.40.50.2300">
    <property type="match status" value="1"/>
</dbReference>
<sequence length="130" mass="14997">METILLQESDAAVFDIVSTALEMEGYRVFSLSNQHENALEMVRRHQPGLVLLDYWLRNHSGKLCHWIKSHFPGVHIVVFSSDPGIRQQYHTLGFDGYLNKPFDLEELYAIVKKYARAPRARGRKQMPVNG</sequence>
<dbReference type="EMBL" id="JBHLTS010000004">
    <property type="protein sequence ID" value="MFC0513068.1"/>
    <property type="molecule type" value="Genomic_DNA"/>
</dbReference>
<dbReference type="RefSeq" id="WP_377020941.1">
    <property type="nucleotide sequence ID" value="NZ_JBHLTS010000004.1"/>
</dbReference>
<evidence type="ECO:0000313" key="4">
    <source>
        <dbReference type="EMBL" id="MFC0513068.1"/>
    </source>
</evidence>
<name>A0ABV6L2Y6_9SPHI</name>
<dbReference type="PANTHER" id="PTHR44591:SF3">
    <property type="entry name" value="RESPONSE REGULATORY DOMAIN-CONTAINING PROTEIN"/>
    <property type="match status" value="1"/>
</dbReference>
<dbReference type="InterPro" id="IPR001789">
    <property type="entry name" value="Sig_transdc_resp-reg_receiver"/>
</dbReference>